<dbReference type="EMBL" id="QZWG01000013">
    <property type="protein sequence ID" value="RZB70808.1"/>
    <property type="molecule type" value="Genomic_DNA"/>
</dbReference>
<name>A0A445HB00_GLYSO</name>
<evidence type="ECO:0000256" key="1">
    <source>
        <dbReference type="SAM" id="Coils"/>
    </source>
</evidence>
<dbReference type="Proteomes" id="UP000289340">
    <property type="component" value="Chromosome 13"/>
</dbReference>
<dbReference type="AlphaFoldDB" id="A0A445HB00"/>
<gene>
    <name evidence="3" type="ORF">D0Y65_035671</name>
</gene>
<organism evidence="3 4">
    <name type="scientific">Glycine soja</name>
    <name type="common">Wild soybean</name>
    <dbReference type="NCBI Taxonomy" id="3848"/>
    <lineage>
        <taxon>Eukaryota</taxon>
        <taxon>Viridiplantae</taxon>
        <taxon>Streptophyta</taxon>
        <taxon>Embryophyta</taxon>
        <taxon>Tracheophyta</taxon>
        <taxon>Spermatophyta</taxon>
        <taxon>Magnoliopsida</taxon>
        <taxon>eudicotyledons</taxon>
        <taxon>Gunneridae</taxon>
        <taxon>Pentapetalae</taxon>
        <taxon>rosids</taxon>
        <taxon>fabids</taxon>
        <taxon>Fabales</taxon>
        <taxon>Fabaceae</taxon>
        <taxon>Papilionoideae</taxon>
        <taxon>50 kb inversion clade</taxon>
        <taxon>NPAAA clade</taxon>
        <taxon>indigoferoid/millettioid clade</taxon>
        <taxon>Phaseoleae</taxon>
        <taxon>Glycine</taxon>
        <taxon>Glycine subgen. Soja</taxon>
    </lineage>
</organism>
<dbReference type="PANTHER" id="PTHR34380:SF1">
    <property type="entry name" value="OS01G0221300 PROTEIN"/>
    <property type="match status" value="1"/>
</dbReference>
<evidence type="ECO:0000313" key="4">
    <source>
        <dbReference type="Proteomes" id="UP000289340"/>
    </source>
</evidence>
<dbReference type="PANTHER" id="PTHR34380">
    <property type="entry name" value="BNAA03G12380D PROTEIN"/>
    <property type="match status" value="1"/>
</dbReference>
<accession>A0A445HB00</accession>
<feature type="compositionally biased region" description="Low complexity" evidence="2">
    <location>
        <begin position="239"/>
        <end position="253"/>
    </location>
</feature>
<comment type="caution">
    <text evidence="3">The sequence shown here is derived from an EMBL/GenBank/DDBJ whole genome shotgun (WGS) entry which is preliminary data.</text>
</comment>
<protein>
    <submittedName>
        <fullName evidence="3">Uncharacterized protein</fullName>
    </submittedName>
</protein>
<feature type="region of interest" description="Disordered" evidence="2">
    <location>
        <begin position="135"/>
        <end position="156"/>
    </location>
</feature>
<feature type="coiled-coil region" evidence="1">
    <location>
        <begin position="23"/>
        <end position="64"/>
    </location>
</feature>
<feature type="region of interest" description="Disordered" evidence="2">
    <location>
        <begin position="235"/>
        <end position="323"/>
    </location>
</feature>
<reference evidence="3 4" key="1">
    <citation type="submission" date="2018-09" db="EMBL/GenBank/DDBJ databases">
        <title>A high-quality reference genome of wild soybean provides a powerful tool to mine soybean genomes.</title>
        <authorList>
            <person name="Xie M."/>
            <person name="Chung C.Y.L."/>
            <person name="Li M.-W."/>
            <person name="Wong F.-L."/>
            <person name="Chan T.-F."/>
            <person name="Lam H.-M."/>
        </authorList>
    </citation>
    <scope>NUCLEOTIDE SEQUENCE [LARGE SCALE GENOMIC DNA]</scope>
    <source>
        <strain evidence="4">cv. W05</strain>
        <tissue evidence="3">Hypocotyl of etiolated seedlings</tissue>
    </source>
</reference>
<keyword evidence="1" id="KW-0175">Coiled coil</keyword>
<proteinExistence type="predicted"/>
<sequence>MGEEKEMLDPNVVGRSMPQCCRCNELEERCKKAEVRCEELGFELQKKKEHCEELGAKVMALEGEKFEFEDKVKVLSKGLERLIEVSGGEIKPIVDLAEDNDKVLQCEKIRAESEVEVWKVKYKKLESWAVQFGMGRDDDEENGKEQESKPISNEGNLHLDTSFGFWQNLEKVAALGNKKIRDIQSNPVPDRQGSESISVSTCFAADGKESNNSSAQKYRDSLDLDENLLFLKRKHIQEPSSDQVRPDSSSSPPANIQDDKVTDTVMTRRRLRPLRKCARKSQDDKISSCRPRKAKNQQSIPTNDDADSDDESEEDLSYSEGENMSDFIVDDSDVSNCEDTSSTSQDVANSCWIEEWEESKEFSNCVVLNSLTREKGDTKEFRRLVLRSFGKGRRETQKEFRRLVLGEFFLAKGEENEKMNSTSFQDSDFANSQDVQDSNMESYSQDVLDEDMDFGKILSKIQRSKTNMKWEFEAGMLAAFGKDPELCMKAVCALYRQQTSVEQLSKGALLSNQRGFNKFDAYKGSILAEFLTDGDPYGGLKKSMKELQENDQKAVELCRSLATHYSKQLYEIYKNKRILFSLARATTDSFLILAAAETGFNHPSAELSPNNGKTCYLEEPL</sequence>
<feature type="compositionally biased region" description="Basic residues" evidence="2">
    <location>
        <begin position="267"/>
        <end position="279"/>
    </location>
</feature>
<feature type="compositionally biased region" description="Acidic residues" evidence="2">
    <location>
        <begin position="304"/>
        <end position="317"/>
    </location>
</feature>
<evidence type="ECO:0000256" key="2">
    <source>
        <dbReference type="SAM" id="MobiDB-lite"/>
    </source>
</evidence>
<evidence type="ECO:0000313" key="3">
    <source>
        <dbReference type="EMBL" id="RZB70808.1"/>
    </source>
</evidence>
<keyword evidence="4" id="KW-1185">Reference proteome</keyword>